<feature type="transmembrane region" description="Helical" evidence="5">
    <location>
        <begin position="104"/>
        <end position="121"/>
    </location>
</feature>
<dbReference type="InterPro" id="IPR036259">
    <property type="entry name" value="MFS_trans_sf"/>
</dbReference>
<sequence>MQPMDVSLNKSLISKLDYVTAGCQALYYTIVSHPYIPSLFLALEMHSLASQLVTFLPILNFNVYYHEMETATFSLSFWPFSIKLLWAPIVDSCFFQKMGRRKSWLIPAQYLIGLFMLFLSYKVNTLLGVDDKDSVPNVPFITAVFFALNFLAATQDIAVDGWALTILSRENVGWASTCNSVGQTAGFFLGYVVFLALESRDFCVNYLAQTDSLVTLPGFLYFWGIVFVVTTSLVWLLKNEVDSDVSKFDYQILSNYYILG</sequence>
<comment type="subcellular location">
    <subcellularLocation>
        <location evidence="1">Membrane</location>
        <topology evidence="1">Multi-pass membrane protein</topology>
    </subcellularLocation>
</comment>
<dbReference type="Pfam" id="PF13000">
    <property type="entry name" value="Acatn"/>
    <property type="match status" value="1"/>
</dbReference>
<comment type="caution">
    <text evidence="6">The sequence shown here is derived from an EMBL/GenBank/DDBJ whole genome shotgun (WGS) entry which is preliminary data.</text>
</comment>
<reference evidence="6 7" key="1">
    <citation type="submission" date="2024-05" db="EMBL/GenBank/DDBJ databases">
        <authorList>
            <person name="Wallberg A."/>
        </authorList>
    </citation>
    <scope>NUCLEOTIDE SEQUENCE [LARGE SCALE GENOMIC DNA]</scope>
</reference>
<evidence type="ECO:0000256" key="3">
    <source>
        <dbReference type="ARBA" id="ARBA00022989"/>
    </source>
</evidence>
<evidence type="ECO:0000313" key="6">
    <source>
        <dbReference type="EMBL" id="CAL4229946.1"/>
    </source>
</evidence>
<dbReference type="Proteomes" id="UP001497623">
    <property type="component" value="Unassembled WGS sequence"/>
</dbReference>
<feature type="transmembrane region" description="Helical" evidence="5">
    <location>
        <begin position="214"/>
        <end position="237"/>
    </location>
</feature>
<evidence type="ECO:0008006" key="8">
    <source>
        <dbReference type="Google" id="ProtNLM"/>
    </source>
</evidence>
<keyword evidence="3 5" id="KW-1133">Transmembrane helix</keyword>
<dbReference type="GO" id="GO:0016020">
    <property type="term" value="C:membrane"/>
    <property type="evidence" value="ECO:0007669"/>
    <property type="project" value="UniProtKB-SubCell"/>
</dbReference>
<dbReference type="AlphaFoldDB" id="A0AAV2SNC8"/>
<feature type="transmembrane region" description="Helical" evidence="5">
    <location>
        <begin position="171"/>
        <end position="194"/>
    </location>
</feature>
<dbReference type="PANTHER" id="PTHR12778:SF9">
    <property type="entry name" value="ACETYL-COENZYME A TRANSPORTER 1"/>
    <property type="match status" value="1"/>
</dbReference>
<keyword evidence="2 5" id="KW-0812">Transmembrane</keyword>
<gene>
    <name evidence="6" type="ORF">MNOR_LOCUS39710</name>
</gene>
<name>A0AAV2SNC8_MEGNR</name>
<feature type="non-terminal residue" evidence="6">
    <location>
        <position position="260"/>
    </location>
</feature>
<dbReference type="InterPro" id="IPR004752">
    <property type="entry name" value="AmpG_permease/AT-1"/>
</dbReference>
<keyword evidence="4 5" id="KW-0472">Membrane</keyword>
<dbReference type="GO" id="GO:0035348">
    <property type="term" value="P:acetyl-CoA transmembrane transport"/>
    <property type="evidence" value="ECO:0007669"/>
    <property type="project" value="InterPro"/>
</dbReference>
<dbReference type="InterPro" id="IPR024371">
    <property type="entry name" value="AcetylCoA_trans_1-like"/>
</dbReference>
<evidence type="ECO:0000313" key="7">
    <source>
        <dbReference type="Proteomes" id="UP001497623"/>
    </source>
</evidence>
<evidence type="ECO:0000256" key="5">
    <source>
        <dbReference type="SAM" id="Phobius"/>
    </source>
</evidence>
<evidence type="ECO:0000256" key="4">
    <source>
        <dbReference type="ARBA" id="ARBA00023136"/>
    </source>
</evidence>
<evidence type="ECO:0000256" key="2">
    <source>
        <dbReference type="ARBA" id="ARBA00022692"/>
    </source>
</evidence>
<protein>
    <recommendedName>
        <fullName evidence="8">Acetyl-coenzyme A transporter 1</fullName>
    </recommendedName>
</protein>
<organism evidence="6 7">
    <name type="scientific">Meganyctiphanes norvegica</name>
    <name type="common">Northern krill</name>
    <name type="synonym">Thysanopoda norvegica</name>
    <dbReference type="NCBI Taxonomy" id="48144"/>
    <lineage>
        <taxon>Eukaryota</taxon>
        <taxon>Metazoa</taxon>
        <taxon>Ecdysozoa</taxon>
        <taxon>Arthropoda</taxon>
        <taxon>Crustacea</taxon>
        <taxon>Multicrustacea</taxon>
        <taxon>Malacostraca</taxon>
        <taxon>Eumalacostraca</taxon>
        <taxon>Eucarida</taxon>
        <taxon>Euphausiacea</taxon>
        <taxon>Euphausiidae</taxon>
        <taxon>Meganyctiphanes</taxon>
    </lineage>
</organism>
<dbReference type="SUPFAM" id="SSF103473">
    <property type="entry name" value="MFS general substrate transporter"/>
    <property type="match status" value="1"/>
</dbReference>
<accession>A0AAV2SNC8</accession>
<dbReference type="GO" id="GO:0008521">
    <property type="term" value="F:acetyl-CoA transmembrane transporter activity"/>
    <property type="evidence" value="ECO:0007669"/>
    <property type="project" value="InterPro"/>
</dbReference>
<evidence type="ECO:0000256" key="1">
    <source>
        <dbReference type="ARBA" id="ARBA00004141"/>
    </source>
</evidence>
<dbReference type="EMBL" id="CAXKWB010107471">
    <property type="protein sequence ID" value="CAL4229946.1"/>
    <property type="molecule type" value="Genomic_DNA"/>
</dbReference>
<proteinExistence type="predicted"/>
<dbReference type="PANTHER" id="PTHR12778">
    <property type="entry name" value="SOLUTE CARRIER FAMILY 33 ACETYL-COA TRANSPORTER -RELATED"/>
    <property type="match status" value="1"/>
</dbReference>
<feature type="transmembrane region" description="Helical" evidence="5">
    <location>
        <begin position="141"/>
        <end position="159"/>
    </location>
</feature>
<keyword evidence="7" id="KW-1185">Reference proteome</keyword>